<evidence type="ECO:0000259" key="1">
    <source>
        <dbReference type="SMART" id="SM00849"/>
    </source>
</evidence>
<proteinExistence type="predicted"/>
<dbReference type="Gene3D" id="3.30.70.20">
    <property type="match status" value="1"/>
</dbReference>
<dbReference type="InterPro" id="IPR036866">
    <property type="entry name" value="RibonucZ/Hydroxyglut_hydro"/>
</dbReference>
<dbReference type="Pfam" id="PF00753">
    <property type="entry name" value="Lactamase_B"/>
    <property type="match status" value="1"/>
</dbReference>
<dbReference type="SUPFAM" id="SSF54862">
    <property type="entry name" value="4Fe-4S ferredoxins"/>
    <property type="match status" value="1"/>
</dbReference>
<dbReference type="AlphaFoldDB" id="A0A7S2QTB2"/>
<dbReference type="PANTHER" id="PTHR42773:SF1">
    <property type="entry name" value="METALLO-BETA-LACTAMASE FAMILY PROTEIN"/>
    <property type="match status" value="1"/>
</dbReference>
<dbReference type="EMBL" id="HBHD01000638">
    <property type="protein sequence ID" value="CAD9651269.1"/>
    <property type="molecule type" value="Transcribed_RNA"/>
</dbReference>
<gene>
    <name evidence="2" type="ORF">CCHL1392_LOCUS352</name>
</gene>
<dbReference type="SUPFAM" id="SSF56281">
    <property type="entry name" value="Metallo-hydrolase/oxidoreductase"/>
    <property type="match status" value="1"/>
</dbReference>
<evidence type="ECO:0000313" key="2">
    <source>
        <dbReference type="EMBL" id="CAD9651269.1"/>
    </source>
</evidence>
<dbReference type="SMART" id="SM00849">
    <property type="entry name" value="Lactamase_B"/>
    <property type="match status" value="1"/>
</dbReference>
<accession>A0A7S2QTB2</accession>
<name>A0A7S2QTB2_9CHLO</name>
<protein>
    <recommendedName>
        <fullName evidence="1">Metallo-beta-lactamase domain-containing protein</fullName>
    </recommendedName>
</protein>
<dbReference type="InterPro" id="IPR001279">
    <property type="entry name" value="Metallo-B-lactamas"/>
</dbReference>
<dbReference type="CDD" id="cd07727">
    <property type="entry name" value="YmaE-like_MBL-fold"/>
    <property type="match status" value="1"/>
</dbReference>
<dbReference type="Gene3D" id="3.60.15.10">
    <property type="entry name" value="Ribonuclease Z/Hydroxyacylglutathione hydrolase-like"/>
    <property type="match status" value="1"/>
</dbReference>
<dbReference type="Pfam" id="PF13370">
    <property type="entry name" value="Fer4_13"/>
    <property type="match status" value="1"/>
</dbReference>
<organism evidence="2">
    <name type="scientific">Chlamydomonas chlamydogama</name>
    <dbReference type="NCBI Taxonomy" id="225041"/>
    <lineage>
        <taxon>Eukaryota</taxon>
        <taxon>Viridiplantae</taxon>
        <taxon>Chlorophyta</taxon>
        <taxon>core chlorophytes</taxon>
        <taxon>Chlorophyceae</taxon>
        <taxon>CS clade</taxon>
        <taxon>Chlamydomonadales</taxon>
        <taxon>Chlamydomonadaceae</taxon>
        <taxon>Chlamydomonas</taxon>
    </lineage>
</organism>
<reference evidence="2" key="1">
    <citation type="submission" date="2021-01" db="EMBL/GenBank/DDBJ databases">
        <authorList>
            <person name="Corre E."/>
            <person name="Pelletier E."/>
            <person name="Niang G."/>
            <person name="Scheremetjew M."/>
            <person name="Finn R."/>
            <person name="Kale V."/>
            <person name="Holt S."/>
            <person name="Cochrane G."/>
            <person name="Meng A."/>
            <person name="Brown T."/>
            <person name="Cohen L."/>
        </authorList>
    </citation>
    <scope>NUCLEOTIDE SEQUENCE</scope>
    <source>
        <strain evidence="2">SAG 11-48b</strain>
    </source>
</reference>
<sequence>MSYRLATRCSRAAAPGRGRGRVQVQCSTTMKFGNVKNERLPREGNVDGDFYVDRTCIDCDTCRWMAPATFTRVGGGSSVTSQPKTKDERVDAMKALLSCPTFSIHVRQRSSEELRAAQEGLPSPIPGLPNVYHCGWHSVTSYAGTPYLITRPASQGGNILIDSPRYNPVLARRLEEMGGVAVMFLTHRDDVGDHEKWAAHFKCRRVIHALEPVPGMEVVLQGEGPWTLEGTPLEQADLVNPPEEAEPDVTLIFTPGHTQGHVCLYYAPAKAMFTGDHLCQDDEALEDMQVFTDFNWYSVSKQLDSVRKLLQYDYLHVLPAHGRQLHLRDAAHRLEATTRLLQKHGHTTTASATA</sequence>
<feature type="domain" description="Metallo-beta-lactamase" evidence="1">
    <location>
        <begin position="143"/>
        <end position="321"/>
    </location>
</feature>
<dbReference type="PANTHER" id="PTHR42773">
    <property type="entry name" value="METALLO-BETA-LACTAMASE-RELATED"/>
    <property type="match status" value="1"/>
</dbReference>